<evidence type="ECO:0000256" key="4">
    <source>
        <dbReference type="ARBA" id="ARBA00013170"/>
    </source>
</evidence>
<dbReference type="PROSITE" id="PS00379">
    <property type="entry name" value="CDP_ALCOHOL_P_TRANSF"/>
    <property type="match status" value="1"/>
</dbReference>
<feature type="transmembrane region" description="Helical" evidence="16">
    <location>
        <begin position="45"/>
        <end position="64"/>
    </location>
</feature>
<dbReference type="InterPro" id="IPR000462">
    <property type="entry name" value="CDP-OH_P_trans"/>
</dbReference>
<dbReference type="Proteomes" id="UP000196655">
    <property type="component" value="Unassembled WGS sequence"/>
</dbReference>
<name>A0A211ZPB9_9PROT</name>
<dbReference type="PIRSF" id="PIRSF000847">
    <property type="entry name" value="Phos_ph_gly_syn"/>
    <property type="match status" value="1"/>
</dbReference>
<evidence type="ECO:0000256" key="9">
    <source>
        <dbReference type="ARBA" id="ARBA00022989"/>
    </source>
</evidence>
<keyword evidence="9 16" id="KW-1133">Transmembrane helix</keyword>
<dbReference type="GO" id="GO:0008444">
    <property type="term" value="F:CDP-diacylglycerol-glycerol-3-phosphate 3-phosphatidyltransferase activity"/>
    <property type="evidence" value="ECO:0007669"/>
    <property type="project" value="UniProtKB-EC"/>
</dbReference>
<comment type="caution">
    <text evidence="17">The sequence shown here is derived from an EMBL/GenBank/DDBJ whole genome shotgun (WGS) entry which is preliminary data.</text>
</comment>
<evidence type="ECO:0000313" key="17">
    <source>
        <dbReference type="EMBL" id="OWJ67122.1"/>
    </source>
</evidence>
<organism evidence="17 18">
    <name type="scientific">Inquilinus limosus</name>
    <dbReference type="NCBI Taxonomy" id="171674"/>
    <lineage>
        <taxon>Bacteria</taxon>
        <taxon>Pseudomonadati</taxon>
        <taxon>Pseudomonadota</taxon>
        <taxon>Alphaproteobacteria</taxon>
        <taxon>Rhodospirillales</taxon>
        <taxon>Rhodospirillaceae</taxon>
        <taxon>Inquilinus</taxon>
    </lineage>
</organism>
<evidence type="ECO:0000313" key="18">
    <source>
        <dbReference type="Proteomes" id="UP000196655"/>
    </source>
</evidence>
<dbReference type="InterPro" id="IPR050324">
    <property type="entry name" value="CDP-alcohol_PTase-I"/>
</dbReference>
<dbReference type="InterPro" id="IPR004570">
    <property type="entry name" value="Phosphatidylglycerol_P_synth"/>
</dbReference>
<proteinExistence type="inferred from homology"/>
<evidence type="ECO:0000256" key="1">
    <source>
        <dbReference type="ARBA" id="ARBA00004141"/>
    </source>
</evidence>
<feature type="transmembrane region" description="Helical" evidence="16">
    <location>
        <begin position="21"/>
        <end position="39"/>
    </location>
</feature>
<comment type="catalytic activity">
    <reaction evidence="14">
        <text>a CDP-1,2-diacyl-sn-glycerol + sn-glycerol 3-phosphate = a 1,2-diacyl-sn-glycero-3-phospho-(1'-sn-glycero-3'-phosphate) + CMP + H(+)</text>
        <dbReference type="Rhea" id="RHEA:12593"/>
        <dbReference type="ChEBI" id="CHEBI:15378"/>
        <dbReference type="ChEBI" id="CHEBI:57597"/>
        <dbReference type="ChEBI" id="CHEBI:58332"/>
        <dbReference type="ChEBI" id="CHEBI:60110"/>
        <dbReference type="ChEBI" id="CHEBI:60377"/>
        <dbReference type="EC" id="2.7.8.5"/>
    </reaction>
</comment>
<evidence type="ECO:0000256" key="8">
    <source>
        <dbReference type="ARBA" id="ARBA00022692"/>
    </source>
</evidence>
<keyword evidence="11 16" id="KW-0472">Membrane</keyword>
<evidence type="ECO:0000256" key="5">
    <source>
        <dbReference type="ARBA" id="ARBA00014944"/>
    </source>
</evidence>
<dbReference type="EMBL" id="NHON01000016">
    <property type="protein sequence ID" value="OWJ67122.1"/>
    <property type="molecule type" value="Genomic_DNA"/>
</dbReference>
<dbReference type="GO" id="GO:0016020">
    <property type="term" value="C:membrane"/>
    <property type="evidence" value="ECO:0007669"/>
    <property type="project" value="UniProtKB-SubCell"/>
</dbReference>
<feature type="transmembrane region" description="Helical" evidence="16">
    <location>
        <begin position="163"/>
        <end position="184"/>
    </location>
</feature>
<evidence type="ECO:0000256" key="7">
    <source>
        <dbReference type="ARBA" id="ARBA00022679"/>
    </source>
</evidence>
<evidence type="ECO:0000256" key="16">
    <source>
        <dbReference type="SAM" id="Phobius"/>
    </source>
</evidence>
<sequence length="199" mass="21358">MTTLLASRSDYLRLLVRSLPNLLSLARLVLAPVTIWLILDGRLVTAFWMFVVAALTDAIDGILARRLEARTALGSYLDPIADKLLVVGTYLALSWMAALPVWLVVLVVARDIGLVLGVVVLHFAGRGTRSLTPSMISKLNTVMQVALVGLVMAAPGLHVDARGAIALLVWVVAATTILSAIGYLRETIRRFLTPAGAHA</sequence>
<dbReference type="OrthoDB" id="9796672at2"/>
<protein>
    <recommendedName>
        <fullName evidence="5">CDP-diacylglycerol--glycerol-3-phosphate 3-phosphatidyltransferase</fullName>
        <ecNumber evidence="4">2.7.8.5</ecNumber>
    </recommendedName>
</protein>
<dbReference type="EC" id="2.7.8.5" evidence="4"/>
<evidence type="ECO:0000256" key="13">
    <source>
        <dbReference type="ARBA" id="ARBA00023264"/>
    </source>
</evidence>
<dbReference type="InterPro" id="IPR048254">
    <property type="entry name" value="CDP_ALCOHOL_P_TRANSF_CS"/>
</dbReference>
<comment type="subcellular location">
    <subcellularLocation>
        <location evidence="1">Membrane</location>
        <topology evidence="1">Multi-pass membrane protein</topology>
    </subcellularLocation>
</comment>
<dbReference type="InterPro" id="IPR043130">
    <property type="entry name" value="CDP-OH_PTrfase_TM_dom"/>
</dbReference>
<feature type="transmembrane region" description="Helical" evidence="16">
    <location>
        <begin position="76"/>
        <end position="95"/>
    </location>
</feature>
<keyword evidence="7 15" id="KW-0808">Transferase</keyword>
<evidence type="ECO:0000256" key="15">
    <source>
        <dbReference type="RuleBase" id="RU003750"/>
    </source>
</evidence>
<dbReference type="AlphaFoldDB" id="A0A211ZPB9"/>
<evidence type="ECO:0000256" key="11">
    <source>
        <dbReference type="ARBA" id="ARBA00023136"/>
    </source>
</evidence>
<dbReference type="Gene3D" id="1.20.120.1760">
    <property type="match status" value="1"/>
</dbReference>
<keyword evidence="12" id="KW-0594">Phospholipid biosynthesis</keyword>
<dbReference type="STRING" id="1122125.GCA_000423185_06511"/>
<evidence type="ECO:0000256" key="10">
    <source>
        <dbReference type="ARBA" id="ARBA00023098"/>
    </source>
</evidence>
<accession>A0A211ZPB9</accession>
<dbReference type="PANTHER" id="PTHR14269">
    <property type="entry name" value="CDP-DIACYLGLYCEROL--GLYCEROL-3-PHOSPHATE 3-PHOSPHATIDYLTRANSFERASE-RELATED"/>
    <property type="match status" value="1"/>
</dbReference>
<evidence type="ECO:0000256" key="3">
    <source>
        <dbReference type="ARBA" id="ARBA00010441"/>
    </source>
</evidence>
<evidence type="ECO:0000256" key="2">
    <source>
        <dbReference type="ARBA" id="ARBA00005042"/>
    </source>
</evidence>
<keyword evidence="8 16" id="KW-0812">Transmembrane</keyword>
<reference evidence="18" key="1">
    <citation type="submission" date="2017-05" db="EMBL/GenBank/DDBJ databases">
        <authorList>
            <person name="Macchi M."/>
            <person name="Festa S."/>
            <person name="Coppotelli B.M."/>
            <person name="Morelli I.S."/>
        </authorList>
    </citation>
    <scope>NUCLEOTIDE SEQUENCE [LARGE SCALE GENOMIC DNA]</scope>
    <source>
        <strain evidence="18">I</strain>
    </source>
</reference>
<dbReference type="Pfam" id="PF01066">
    <property type="entry name" value="CDP-OH_P_transf"/>
    <property type="match status" value="1"/>
</dbReference>
<keyword evidence="6" id="KW-0444">Lipid biosynthesis</keyword>
<comment type="pathway">
    <text evidence="2">Phospholipid metabolism; phosphatidylglycerol biosynthesis; phosphatidylglycerol from CDP-diacylglycerol: step 1/2.</text>
</comment>
<keyword evidence="18" id="KW-1185">Reference proteome</keyword>
<dbReference type="PANTHER" id="PTHR14269:SF11">
    <property type="entry name" value="CDP-DIACYLGLYCEROL--GLYCEROL-3-PHOSPHATE 3-PHOSPHATIDYLTRANSFERASE"/>
    <property type="match status" value="1"/>
</dbReference>
<dbReference type="GO" id="GO:0046474">
    <property type="term" value="P:glycerophospholipid biosynthetic process"/>
    <property type="evidence" value="ECO:0007669"/>
    <property type="project" value="TreeGrafter"/>
</dbReference>
<evidence type="ECO:0000256" key="6">
    <source>
        <dbReference type="ARBA" id="ARBA00022516"/>
    </source>
</evidence>
<comment type="similarity">
    <text evidence="3 15">Belongs to the CDP-alcohol phosphatidyltransferase class-I family.</text>
</comment>
<keyword evidence="13" id="KW-1208">Phospholipid metabolism</keyword>
<evidence type="ECO:0000256" key="12">
    <source>
        <dbReference type="ARBA" id="ARBA00023209"/>
    </source>
</evidence>
<evidence type="ECO:0000256" key="14">
    <source>
        <dbReference type="ARBA" id="ARBA00048586"/>
    </source>
</evidence>
<gene>
    <name evidence="17" type="ORF">BWR60_11335</name>
</gene>
<keyword evidence="10" id="KW-0443">Lipid metabolism</keyword>